<dbReference type="GeneID" id="18802324"/>
<proteinExistence type="predicted"/>
<organism evidence="2 3">
    <name type="scientific">Stereum hirsutum (strain FP-91666)</name>
    <name type="common">White-rot fungus</name>
    <dbReference type="NCBI Taxonomy" id="721885"/>
    <lineage>
        <taxon>Eukaryota</taxon>
        <taxon>Fungi</taxon>
        <taxon>Dikarya</taxon>
        <taxon>Basidiomycota</taxon>
        <taxon>Agaricomycotina</taxon>
        <taxon>Agaricomycetes</taxon>
        <taxon>Russulales</taxon>
        <taxon>Stereaceae</taxon>
        <taxon>Stereum</taxon>
    </lineage>
</organism>
<evidence type="ECO:0000313" key="2">
    <source>
        <dbReference type="EMBL" id="EIM79837.1"/>
    </source>
</evidence>
<feature type="region of interest" description="Disordered" evidence="1">
    <location>
        <begin position="1"/>
        <end position="41"/>
    </location>
</feature>
<gene>
    <name evidence="2" type="ORF">STEHIDRAFT_163394</name>
</gene>
<name>R7RZU3_STEHR</name>
<accession>R7RZU3</accession>
<evidence type="ECO:0000256" key="1">
    <source>
        <dbReference type="SAM" id="MobiDB-lite"/>
    </source>
</evidence>
<dbReference type="RefSeq" id="XP_007311138.1">
    <property type="nucleotide sequence ID" value="XM_007311076.1"/>
</dbReference>
<dbReference type="AlphaFoldDB" id="R7RZU3"/>
<dbReference type="KEGG" id="shs:STEHIDRAFT_163394"/>
<dbReference type="EMBL" id="JH687401">
    <property type="protein sequence ID" value="EIM79837.1"/>
    <property type="molecule type" value="Genomic_DNA"/>
</dbReference>
<feature type="compositionally biased region" description="Acidic residues" evidence="1">
    <location>
        <begin position="1"/>
        <end position="19"/>
    </location>
</feature>
<evidence type="ECO:0000313" key="3">
    <source>
        <dbReference type="Proteomes" id="UP000053927"/>
    </source>
</evidence>
<dbReference type="Proteomes" id="UP000053927">
    <property type="component" value="Unassembled WGS sequence"/>
</dbReference>
<sequence>MTEIDESEVDELWPSDIEELSPPGPERSDPFPIQVKQEDDDSKNIVVNKKKKAEYQSLGWPDGRNPSVLDASYGRWVSHRFTPPGSIQYPPISTYRNYDKIHRHRSSLEVSAEERAVVLENRKLELEGTKTTTYINRLALDSEYPSDYPGWWNLANDICLKDDAARKRTAAQFLADAIEYEGDPFSWDLVLGELKLRIEEHLDAVGFIKRKYSFPAEDDPFRPPNLEARAHAIAAYTQILDLLTEGLPSLLAAYQDEALILQGKRIPVDFDLPQLEQRRL</sequence>
<keyword evidence="3" id="KW-1185">Reference proteome</keyword>
<protein>
    <submittedName>
        <fullName evidence="2">Uncharacterized protein</fullName>
    </submittedName>
</protein>
<reference evidence="3" key="1">
    <citation type="journal article" date="2012" name="Science">
        <title>The Paleozoic origin of enzymatic lignin decomposition reconstructed from 31 fungal genomes.</title>
        <authorList>
            <person name="Floudas D."/>
            <person name="Binder M."/>
            <person name="Riley R."/>
            <person name="Barry K."/>
            <person name="Blanchette R.A."/>
            <person name="Henrissat B."/>
            <person name="Martinez A.T."/>
            <person name="Otillar R."/>
            <person name="Spatafora J.W."/>
            <person name="Yadav J.S."/>
            <person name="Aerts A."/>
            <person name="Benoit I."/>
            <person name="Boyd A."/>
            <person name="Carlson A."/>
            <person name="Copeland A."/>
            <person name="Coutinho P.M."/>
            <person name="de Vries R.P."/>
            <person name="Ferreira P."/>
            <person name="Findley K."/>
            <person name="Foster B."/>
            <person name="Gaskell J."/>
            <person name="Glotzer D."/>
            <person name="Gorecki P."/>
            <person name="Heitman J."/>
            <person name="Hesse C."/>
            <person name="Hori C."/>
            <person name="Igarashi K."/>
            <person name="Jurgens J.A."/>
            <person name="Kallen N."/>
            <person name="Kersten P."/>
            <person name="Kohler A."/>
            <person name="Kuees U."/>
            <person name="Kumar T.K.A."/>
            <person name="Kuo A."/>
            <person name="LaButti K."/>
            <person name="Larrondo L.F."/>
            <person name="Lindquist E."/>
            <person name="Ling A."/>
            <person name="Lombard V."/>
            <person name="Lucas S."/>
            <person name="Lundell T."/>
            <person name="Martin R."/>
            <person name="McLaughlin D.J."/>
            <person name="Morgenstern I."/>
            <person name="Morin E."/>
            <person name="Murat C."/>
            <person name="Nagy L.G."/>
            <person name="Nolan M."/>
            <person name="Ohm R.A."/>
            <person name="Patyshakuliyeva A."/>
            <person name="Rokas A."/>
            <person name="Ruiz-Duenas F.J."/>
            <person name="Sabat G."/>
            <person name="Salamov A."/>
            <person name="Samejima M."/>
            <person name="Schmutz J."/>
            <person name="Slot J.C."/>
            <person name="St John F."/>
            <person name="Stenlid J."/>
            <person name="Sun H."/>
            <person name="Sun S."/>
            <person name="Syed K."/>
            <person name="Tsang A."/>
            <person name="Wiebenga A."/>
            <person name="Young D."/>
            <person name="Pisabarro A."/>
            <person name="Eastwood D.C."/>
            <person name="Martin F."/>
            <person name="Cullen D."/>
            <person name="Grigoriev I.V."/>
            <person name="Hibbett D.S."/>
        </authorList>
    </citation>
    <scope>NUCLEOTIDE SEQUENCE [LARGE SCALE GENOMIC DNA]</scope>
    <source>
        <strain evidence="3">FP-91666</strain>
    </source>
</reference>